<keyword evidence="10" id="KW-1185">Reference proteome</keyword>
<dbReference type="OrthoDB" id="10261146at2759"/>
<comment type="similarity">
    <text evidence="2">Belongs to the protein prenyltransferase subunit beta family.</text>
</comment>
<evidence type="ECO:0000256" key="6">
    <source>
        <dbReference type="ARBA" id="ARBA00022737"/>
    </source>
</evidence>
<evidence type="ECO:0000256" key="2">
    <source>
        <dbReference type="ARBA" id="ARBA00010497"/>
    </source>
</evidence>
<dbReference type="InterPro" id="IPR008930">
    <property type="entry name" value="Terpenoid_cyclase/PrenylTrfase"/>
</dbReference>
<evidence type="ECO:0000256" key="4">
    <source>
        <dbReference type="ARBA" id="ARBA00022679"/>
    </source>
</evidence>
<dbReference type="PANTHER" id="PTHR11774:SF6">
    <property type="entry name" value="PROTEIN FARNESYLTRANSFERASE SUBUNIT BETA"/>
    <property type="match status" value="1"/>
</dbReference>
<evidence type="ECO:0000313" key="10">
    <source>
        <dbReference type="Proteomes" id="UP000023152"/>
    </source>
</evidence>
<name>X6MUS2_RETFI</name>
<gene>
    <name evidence="9" type="ORF">RFI_19728</name>
</gene>
<comment type="cofactor">
    <cofactor evidence="1">
        <name>Zn(2+)</name>
        <dbReference type="ChEBI" id="CHEBI:29105"/>
    </cofactor>
</comment>
<reference evidence="9 10" key="1">
    <citation type="journal article" date="2013" name="Curr. Biol.">
        <title>The Genome of the Foraminiferan Reticulomyxa filosa.</title>
        <authorList>
            <person name="Glockner G."/>
            <person name="Hulsmann N."/>
            <person name="Schleicher M."/>
            <person name="Noegel A.A."/>
            <person name="Eichinger L."/>
            <person name="Gallinger C."/>
            <person name="Pawlowski J."/>
            <person name="Sierra R."/>
            <person name="Euteneuer U."/>
            <person name="Pillet L."/>
            <person name="Moustafa A."/>
            <person name="Platzer M."/>
            <person name="Groth M."/>
            <person name="Szafranski K."/>
            <person name="Schliwa M."/>
        </authorList>
    </citation>
    <scope>NUCLEOTIDE SEQUENCE [LARGE SCALE GENOMIC DNA]</scope>
</reference>
<dbReference type="SUPFAM" id="SSF48239">
    <property type="entry name" value="Terpenoid cyclases/Protein prenyltransferases"/>
    <property type="match status" value="1"/>
</dbReference>
<keyword evidence="7" id="KW-0862">Zinc</keyword>
<keyword evidence="3" id="KW-0637">Prenyltransferase</keyword>
<dbReference type="GO" id="GO:0004660">
    <property type="term" value="F:protein farnesyltransferase activity"/>
    <property type="evidence" value="ECO:0007669"/>
    <property type="project" value="TreeGrafter"/>
</dbReference>
<protein>
    <submittedName>
        <fullName evidence="9">Protein farnesyltransferase beta subunit</fullName>
    </submittedName>
</protein>
<evidence type="ECO:0000313" key="9">
    <source>
        <dbReference type="EMBL" id="ETO17589.1"/>
    </source>
</evidence>
<dbReference type="Proteomes" id="UP000023152">
    <property type="component" value="Unassembled WGS sequence"/>
</dbReference>
<evidence type="ECO:0000256" key="5">
    <source>
        <dbReference type="ARBA" id="ARBA00022723"/>
    </source>
</evidence>
<feature type="domain" description="Prenyltransferase alpha-alpha toroid" evidence="8">
    <location>
        <begin position="22"/>
        <end position="182"/>
    </location>
</feature>
<dbReference type="GO" id="GO:0046872">
    <property type="term" value="F:metal ion binding"/>
    <property type="evidence" value="ECO:0007669"/>
    <property type="project" value="UniProtKB-KW"/>
</dbReference>
<accession>X6MUS2</accession>
<keyword evidence="4 9" id="KW-0808">Transferase</keyword>
<keyword evidence="5" id="KW-0479">Metal-binding</keyword>
<dbReference type="InterPro" id="IPR001330">
    <property type="entry name" value="Prenyltrans"/>
</dbReference>
<evidence type="ECO:0000259" key="8">
    <source>
        <dbReference type="Pfam" id="PF00432"/>
    </source>
</evidence>
<dbReference type="PANTHER" id="PTHR11774">
    <property type="entry name" value="GERANYLGERANYL TRANSFERASE TYPE BETA SUBUNIT"/>
    <property type="match status" value="1"/>
</dbReference>
<organism evidence="9 10">
    <name type="scientific">Reticulomyxa filosa</name>
    <dbReference type="NCBI Taxonomy" id="46433"/>
    <lineage>
        <taxon>Eukaryota</taxon>
        <taxon>Sar</taxon>
        <taxon>Rhizaria</taxon>
        <taxon>Retaria</taxon>
        <taxon>Foraminifera</taxon>
        <taxon>Monothalamids</taxon>
        <taxon>Reticulomyxidae</taxon>
        <taxon>Reticulomyxa</taxon>
    </lineage>
</organism>
<comment type="caution">
    <text evidence="9">The sequence shown here is derived from an EMBL/GenBank/DDBJ whole genome shotgun (WGS) entry which is preliminary data.</text>
</comment>
<dbReference type="GO" id="GO:0005965">
    <property type="term" value="C:protein farnesyltransferase complex"/>
    <property type="evidence" value="ECO:0007669"/>
    <property type="project" value="TreeGrafter"/>
</dbReference>
<evidence type="ECO:0000256" key="7">
    <source>
        <dbReference type="ARBA" id="ARBA00022833"/>
    </source>
</evidence>
<evidence type="ECO:0000256" key="1">
    <source>
        <dbReference type="ARBA" id="ARBA00001947"/>
    </source>
</evidence>
<dbReference type="Gene3D" id="1.50.10.20">
    <property type="match status" value="1"/>
</dbReference>
<sequence>GIESIFNAKFYLFCFDNQIRLIDFLGVRCQHPTLGGFGGGPQQLPHLAASFGAVMALLTIGTKEAYECINREKFYQFLKRMKQPDGSFNIHDDGETDIRAVYCGFAAAHVLNILDKRVADDATAQWLKECQTYQDKGQQHNTTRIGGFSQEPYDEAHGGYAYCGASALLIMNRPEMINLDTLAVLFRDYSKYI</sequence>
<dbReference type="AlphaFoldDB" id="X6MUS2"/>
<dbReference type="EMBL" id="ASPP01016325">
    <property type="protein sequence ID" value="ETO17589.1"/>
    <property type="molecule type" value="Genomic_DNA"/>
</dbReference>
<dbReference type="Pfam" id="PF00432">
    <property type="entry name" value="Prenyltrans"/>
    <property type="match status" value="1"/>
</dbReference>
<proteinExistence type="inferred from homology"/>
<evidence type="ECO:0000256" key="3">
    <source>
        <dbReference type="ARBA" id="ARBA00022602"/>
    </source>
</evidence>
<dbReference type="InterPro" id="IPR045089">
    <property type="entry name" value="PGGT1B-like"/>
</dbReference>
<keyword evidence="6" id="KW-0677">Repeat</keyword>
<feature type="non-terminal residue" evidence="9">
    <location>
        <position position="1"/>
    </location>
</feature>